<dbReference type="AlphaFoldDB" id="Q1Q1I4"/>
<dbReference type="EMBL" id="CP049055">
    <property type="protein sequence ID" value="QII10903.1"/>
    <property type="molecule type" value="Genomic_DNA"/>
</dbReference>
<sequence length="51" mass="6174">MNLSICEIARLRSRRSLCNLWFLFRISRLFGSGLYRLGLKLKIRFKTKNQR</sequence>
<evidence type="ECO:0000313" key="3">
    <source>
        <dbReference type="Proteomes" id="UP000501926"/>
    </source>
</evidence>
<protein>
    <submittedName>
        <fullName evidence="1">Uncharacterized protein</fullName>
    </submittedName>
</protein>
<reference evidence="1" key="2">
    <citation type="submission" date="2006-01" db="EMBL/GenBank/DDBJ databases">
        <authorList>
            <person name="Genoscope"/>
        </authorList>
    </citation>
    <scope>NUCLEOTIDE SEQUENCE</scope>
</reference>
<reference evidence="1" key="1">
    <citation type="journal article" date="2006" name="Nature">
        <title>Deciphering the evolution and metabolism of an anammox bacterium from a community genome.</title>
        <authorList>
            <person name="Strous M."/>
            <person name="Pelletier E."/>
            <person name="Mangenot S."/>
            <person name="Rattei T."/>
            <person name="Lehner A."/>
            <person name="Taylor M.W."/>
            <person name="Horn M."/>
            <person name="Daims H."/>
            <person name="Bartol-Mavel D."/>
            <person name="Wincker P."/>
            <person name="Barbe V."/>
            <person name="Fonknechten N."/>
            <person name="Vallenet D."/>
            <person name="Segurens B."/>
            <person name="Schenowitz-Truong C."/>
            <person name="Medigue C."/>
            <person name="Collingro A."/>
            <person name="Snel B."/>
            <person name="Dutilh B.E."/>
            <person name="OpDenCamp H.J.M."/>
            <person name="vanDerDrift C."/>
            <person name="Cirpus I."/>
            <person name="vanDePas-Schoonen K.T."/>
            <person name="Harhangi H.R."/>
            <person name="vanNiftrik L."/>
            <person name="Schmid M."/>
            <person name="Keltjens J."/>
            <person name="vanDeVossenberg J."/>
            <person name="Kartal B."/>
            <person name="Meier H."/>
            <person name="Frishman D."/>
            <person name="Huynen M.A."/>
            <person name="Mewes H."/>
            <person name="Weissenbach J."/>
            <person name="Jetten M.S.M."/>
            <person name="Wagner M."/>
            <person name="LePaslier D."/>
        </authorList>
    </citation>
    <scope>NUCLEOTIDE SEQUENCE</scope>
</reference>
<accession>Q1Q1I4</accession>
<evidence type="ECO:0000313" key="2">
    <source>
        <dbReference type="EMBL" id="QII10903.1"/>
    </source>
</evidence>
<dbReference type="Proteomes" id="UP000501926">
    <property type="component" value="Chromosome"/>
</dbReference>
<dbReference type="EMBL" id="CT573071">
    <property type="protein sequence ID" value="CAJ73877.1"/>
    <property type="molecule type" value="Genomic_DNA"/>
</dbReference>
<gene>
    <name evidence="2" type="ORF">KsCSTR_15240</name>
    <name evidence="1" type="ORF">kuste3120</name>
</gene>
<name>Q1Q1I4_KUEST</name>
<organism evidence="1">
    <name type="scientific">Kuenenia stuttgartiensis</name>
    <dbReference type="NCBI Taxonomy" id="174633"/>
    <lineage>
        <taxon>Bacteria</taxon>
        <taxon>Pseudomonadati</taxon>
        <taxon>Planctomycetota</taxon>
        <taxon>Candidatus Brocadiia</taxon>
        <taxon>Candidatus Brocadiales</taxon>
        <taxon>Candidatus Brocadiaceae</taxon>
        <taxon>Candidatus Kuenenia</taxon>
    </lineage>
</organism>
<reference evidence="2 3" key="3">
    <citation type="submission" date="2020-02" db="EMBL/GenBank/DDBJ databases">
        <title>Newly sequenced genome of strain CSTR1 showed variability in Candidatus Kuenenia stuttgartiensis genomes.</title>
        <authorList>
            <person name="Ding C."/>
            <person name="Adrian L."/>
        </authorList>
    </citation>
    <scope>NUCLEOTIDE SEQUENCE [LARGE SCALE GENOMIC DNA]</scope>
    <source>
        <strain evidence="2 3">CSTR1</strain>
    </source>
</reference>
<evidence type="ECO:0000313" key="1">
    <source>
        <dbReference type="EMBL" id="CAJ73877.1"/>
    </source>
</evidence>
<proteinExistence type="predicted"/>